<evidence type="ECO:0000313" key="2">
    <source>
        <dbReference type="Proteomes" id="UP000324222"/>
    </source>
</evidence>
<protein>
    <submittedName>
        <fullName evidence="1">Uncharacterized protein</fullName>
    </submittedName>
</protein>
<organism evidence="1 2">
    <name type="scientific">Portunus trituberculatus</name>
    <name type="common">Swimming crab</name>
    <name type="synonym">Neptunus trituberculatus</name>
    <dbReference type="NCBI Taxonomy" id="210409"/>
    <lineage>
        <taxon>Eukaryota</taxon>
        <taxon>Metazoa</taxon>
        <taxon>Ecdysozoa</taxon>
        <taxon>Arthropoda</taxon>
        <taxon>Crustacea</taxon>
        <taxon>Multicrustacea</taxon>
        <taxon>Malacostraca</taxon>
        <taxon>Eumalacostraca</taxon>
        <taxon>Eucarida</taxon>
        <taxon>Decapoda</taxon>
        <taxon>Pleocyemata</taxon>
        <taxon>Brachyura</taxon>
        <taxon>Eubrachyura</taxon>
        <taxon>Portunoidea</taxon>
        <taxon>Portunidae</taxon>
        <taxon>Portuninae</taxon>
        <taxon>Portunus</taxon>
    </lineage>
</organism>
<keyword evidence="2" id="KW-1185">Reference proteome</keyword>
<dbReference type="Proteomes" id="UP000324222">
    <property type="component" value="Unassembled WGS sequence"/>
</dbReference>
<accession>A0A5B7IVN2</accession>
<name>A0A5B7IVN2_PORTR</name>
<comment type="caution">
    <text evidence="1">The sequence shown here is derived from an EMBL/GenBank/DDBJ whole genome shotgun (WGS) entry which is preliminary data.</text>
</comment>
<dbReference type="EMBL" id="VSRR010066154">
    <property type="protein sequence ID" value="MPC84698.1"/>
    <property type="molecule type" value="Genomic_DNA"/>
</dbReference>
<dbReference type="AlphaFoldDB" id="A0A5B7IVN2"/>
<reference evidence="1 2" key="1">
    <citation type="submission" date="2019-05" db="EMBL/GenBank/DDBJ databases">
        <title>Another draft genome of Portunus trituberculatus and its Hox gene families provides insights of decapod evolution.</title>
        <authorList>
            <person name="Jeong J.-H."/>
            <person name="Song I."/>
            <person name="Kim S."/>
            <person name="Choi T."/>
            <person name="Kim D."/>
            <person name="Ryu S."/>
            <person name="Kim W."/>
        </authorList>
    </citation>
    <scope>NUCLEOTIDE SEQUENCE [LARGE SCALE GENOMIC DNA]</scope>
    <source>
        <tissue evidence="1">Muscle</tissue>
    </source>
</reference>
<gene>
    <name evidence="1" type="ORF">E2C01_079444</name>
</gene>
<evidence type="ECO:0000313" key="1">
    <source>
        <dbReference type="EMBL" id="MPC84698.1"/>
    </source>
</evidence>
<sequence>MDGLFGCLSACLPVCPPVCQPVCPSVYLPVHYLCTPMDLVYPVFVCRKFMVKYVRISEGDDLDLGDWTGNVTLDVDHCTWTSLRAVPSMAPLKRGGSLIMGLYYQSSFING</sequence>
<proteinExistence type="predicted"/>